<dbReference type="HAMAP" id="MF_00518">
    <property type="entry name" value="Deacylase_Dtd"/>
    <property type="match status" value="1"/>
</dbReference>
<reference evidence="8 9" key="1">
    <citation type="journal article" date="2018" name="Elife">
        <title>Functional genomics of lipid metabolism in the oleaginous yeast Rhodosporidium toruloides.</title>
        <authorList>
            <person name="Coradetti S.T."/>
            <person name="Pinel D."/>
            <person name="Geiselman G."/>
            <person name="Ito M."/>
            <person name="Mondo S."/>
            <person name="Reilly M.C."/>
            <person name="Cheng Y.F."/>
            <person name="Bauer S."/>
            <person name="Grigoriev I."/>
            <person name="Gladden J.M."/>
            <person name="Simmons B.A."/>
            <person name="Brem R."/>
            <person name="Arkin A.P."/>
            <person name="Skerker J.M."/>
        </authorList>
    </citation>
    <scope>NUCLEOTIDE SEQUENCE [LARGE SCALE GENOMIC DNA]</scope>
    <source>
        <strain evidence="8 9">NBRC 0880</strain>
    </source>
</reference>
<comment type="caution">
    <text evidence="8">The sequence shown here is derived from an EMBL/GenBank/DDBJ whole genome shotgun (WGS) entry which is preliminary data.</text>
</comment>
<comment type="similarity">
    <text evidence="1 6">Belongs to the DTD family.</text>
</comment>
<dbReference type="GO" id="GO:0005737">
    <property type="term" value="C:cytoplasm"/>
    <property type="evidence" value="ECO:0007669"/>
    <property type="project" value="UniProtKB-SubCell"/>
</dbReference>
<dbReference type="EMBL" id="LCTV02000002">
    <property type="protein sequence ID" value="PRQ77201.1"/>
    <property type="molecule type" value="Genomic_DNA"/>
</dbReference>
<evidence type="ECO:0000256" key="7">
    <source>
        <dbReference type="SAM" id="MobiDB-lite"/>
    </source>
</evidence>
<protein>
    <recommendedName>
        <fullName evidence="3 6">D-aminoacyl-tRNA deacylase</fullName>
        <ecNumber evidence="2 6">3.1.1.96</ecNumber>
    </recommendedName>
</protein>
<dbReference type="GO" id="GO:0051500">
    <property type="term" value="F:D-tyrosyl-tRNA(Tyr) deacylase activity"/>
    <property type="evidence" value="ECO:0007669"/>
    <property type="project" value="TreeGrafter"/>
</dbReference>
<evidence type="ECO:0000256" key="6">
    <source>
        <dbReference type="RuleBase" id="RU003470"/>
    </source>
</evidence>
<dbReference type="InterPro" id="IPR023509">
    <property type="entry name" value="DTD-like_sf"/>
</dbReference>
<dbReference type="SUPFAM" id="SSF69500">
    <property type="entry name" value="DTD-like"/>
    <property type="match status" value="1"/>
</dbReference>
<evidence type="ECO:0000256" key="1">
    <source>
        <dbReference type="ARBA" id="ARBA00009673"/>
    </source>
</evidence>
<dbReference type="AlphaFoldDB" id="A0A2T0AGQ5"/>
<dbReference type="NCBIfam" id="TIGR00256">
    <property type="entry name" value="D-aminoacyl-tRNA deacylase"/>
    <property type="match status" value="1"/>
</dbReference>
<gene>
    <name evidence="8" type="ORF">AAT19DRAFT_12619</name>
</gene>
<sequence length="254" mass="27306">MRAVIQRVKQASVTVEGQCISQIGRGILCLVGIGANDTEYESQWLAAKLLALKVFPEDKEGESWGWKKSVVEADYEILCVSQFTLQANLRKGAKPDFHGAKGPDVAKQMYEDFLQDLKTKYKAERIKDGQFQAMMDVQLVNDGPVTLILDSATDAPAKPEPKKPATAEQKQKAQAKLAARAAAREARIAASAGASSAETSGAATPATNGAVDGQEAKASTAVTGKSEEKLISEAEQKSRDLAERFKVAMTESYP</sequence>
<dbReference type="OrthoDB" id="275783at2759"/>
<comment type="catalytic activity">
    <reaction evidence="5">
        <text>a D-aminoacyl-tRNA + H2O = a tRNA + a D-alpha-amino acid + H(+)</text>
        <dbReference type="Rhea" id="RHEA:13953"/>
        <dbReference type="Rhea" id="RHEA-COMP:10123"/>
        <dbReference type="Rhea" id="RHEA-COMP:10124"/>
        <dbReference type="ChEBI" id="CHEBI:15377"/>
        <dbReference type="ChEBI" id="CHEBI:15378"/>
        <dbReference type="ChEBI" id="CHEBI:59871"/>
        <dbReference type="ChEBI" id="CHEBI:78442"/>
        <dbReference type="ChEBI" id="CHEBI:79333"/>
        <dbReference type="EC" id="3.1.1.96"/>
    </reaction>
</comment>
<keyword evidence="6" id="KW-0820">tRNA-binding</keyword>
<dbReference type="GO" id="GO:0000049">
    <property type="term" value="F:tRNA binding"/>
    <property type="evidence" value="ECO:0007669"/>
    <property type="project" value="UniProtKB-KW"/>
</dbReference>
<comment type="subcellular location">
    <subcellularLocation>
        <location evidence="6">Cytoplasm</location>
    </subcellularLocation>
</comment>
<keyword evidence="6" id="KW-0694">RNA-binding</keyword>
<evidence type="ECO:0000313" key="8">
    <source>
        <dbReference type="EMBL" id="PRQ77201.1"/>
    </source>
</evidence>
<feature type="region of interest" description="Disordered" evidence="7">
    <location>
        <begin position="154"/>
        <end position="174"/>
    </location>
</feature>
<dbReference type="Proteomes" id="UP000239560">
    <property type="component" value="Unassembled WGS sequence"/>
</dbReference>
<comment type="catalytic activity">
    <reaction evidence="4">
        <text>glycyl-tRNA(Ala) + H2O = tRNA(Ala) + glycine + H(+)</text>
        <dbReference type="Rhea" id="RHEA:53744"/>
        <dbReference type="Rhea" id="RHEA-COMP:9657"/>
        <dbReference type="Rhea" id="RHEA-COMP:13640"/>
        <dbReference type="ChEBI" id="CHEBI:15377"/>
        <dbReference type="ChEBI" id="CHEBI:15378"/>
        <dbReference type="ChEBI" id="CHEBI:57305"/>
        <dbReference type="ChEBI" id="CHEBI:78442"/>
        <dbReference type="ChEBI" id="CHEBI:78522"/>
        <dbReference type="EC" id="3.1.1.96"/>
    </reaction>
</comment>
<proteinExistence type="inferred from homology"/>
<dbReference type="PANTHER" id="PTHR10472">
    <property type="entry name" value="D-TYROSYL-TRNA TYR DEACYLASE"/>
    <property type="match status" value="1"/>
</dbReference>
<feature type="compositionally biased region" description="Basic and acidic residues" evidence="7">
    <location>
        <begin position="225"/>
        <end position="236"/>
    </location>
</feature>
<evidence type="ECO:0000256" key="2">
    <source>
        <dbReference type="ARBA" id="ARBA00013056"/>
    </source>
</evidence>
<feature type="region of interest" description="Disordered" evidence="7">
    <location>
        <begin position="187"/>
        <end position="236"/>
    </location>
</feature>
<evidence type="ECO:0000256" key="5">
    <source>
        <dbReference type="ARBA" id="ARBA00048018"/>
    </source>
</evidence>
<dbReference type="Pfam" id="PF02580">
    <property type="entry name" value="Tyr_Deacylase"/>
    <property type="match status" value="1"/>
</dbReference>
<feature type="compositionally biased region" description="Low complexity" evidence="7">
    <location>
        <begin position="188"/>
        <end position="206"/>
    </location>
</feature>
<accession>A0A2T0AGQ5</accession>
<evidence type="ECO:0000256" key="3">
    <source>
        <dbReference type="ARBA" id="ARBA00020007"/>
    </source>
</evidence>
<keyword evidence="6" id="KW-0963">Cytoplasm</keyword>
<evidence type="ECO:0000313" key="9">
    <source>
        <dbReference type="Proteomes" id="UP000239560"/>
    </source>
</evidence>
<name>A0A2T0AGQ5_RHOTO</name>
<feature type="compositionally biased region" description="Basic and acidic residues" evidence="7">
    <location>
        <begin position="157"/>
        <end position="171"/>
    </location>
</feature>
<dbReference type="PANTHER" id="PTHR10472:SF5">
    <property type="entry name" value="D-AMINOACYL-TRNA DEACYLASE 1"/>
    <property type="match status" value="1"/>
</dbReference>
<dbReference type="FunFam" id="3.50.80.10:FF:000001">
    <property type="entry name" value="D-aminoacyl-tRNA deacylase"/>
    <property type="match status" value="1"/>
</dbReference>
<dbReference type="GO" id="GO:0106026">
    <property type="term" value="F:Gly-tRNA(Ala) deacylase activity"/>
    <property type="evidence" value="ECO:0007669"/>
    <property type="project" value="RHEA"/>
</dbReference>
<organism evidence="8 9">
    <name type="scientific">Rhodotorula toruloides</name>
    <name type="common">Yeast</name>
    <name type="synonym">Rhodosporidium toruloides</name>
    <dbReference type="NCBI Taxonomy" id="5286"/>
    <lineage>
        <taxon>Eukaryota</taxon>
        <taxon>Fungi</taxon>
        <taxon>Dikarya</taxon>
        <taxon>Basidiomycota</taxon>
        <taxon>Pucciniomycotina</taxon>
        <taxon>Microbotryomycetes</taxon>
        <taxon>Sporidiobolales</taxon>
        <taxon>Sporidiobolaceae</taxon>
        <taxon>Rhodotorula</taxon>
    </lineage>
</organism>
<dbReference type="Gene3D" id="3.50.80.10">
    <property type="entry name" value="D-tyrosyl-tRNA(Tyr) deacylase"/>
    <property type="match status" value="1"/>
</dbReference>
<dbReference type="EC" id="3.1.1.96" evidence="2 6"/>
<dbReference type="InterPro" id="IPR003732">
    <property type="entry name" value="Daa-tRNA_deacyls_DTD"/>
</dbReference>
<keyword evidence="6" id="KW-0378">Hydrolase</keyword>
<evidence type="ECO:0000256" key="4">
    <source>
        <dbReference type="ARBA" id="ARBA00047676"/>
    </source>
</evidence>